<proteinExistence type="predicted"/>
<dbReference type="Pfam" id="PF00188">
    <property type="entry name" value="CAP"/>
    <property type="match status" value="1"/>
</dbReference>
<gene>
    <name evidence="3" type="ORF">ACHAW5_007203</name>
</gene>
<keyword evidence="1" id="KW-0732">Signal</keyword>
<comment type="caution">
    <text evidence="3">The sequence shown here is derived from an EMBL/GenBank/DDBJ whole genome shotgun (WGS) entry which is preliminary data.</text>
</comment>
<name>A0ABD3MHQ4_9STRA</name>
<dbReference type="SMART" id="SM00198">
    <property type="entry name" value="SCP"/>
    <property type="match status" value="1"/>
</dbReference>
<evidence type="ECO:0000259" key="2">
    <source>
        <dbReference type="SMART" id="SM00198"/>
    </source>
</evidence>
<accession>A0ABD3MHQ4</accession>
<dbReference type="Proteomes" id="UP001530315">
    <property type="component" value="Unassembled WGS sequence"/>
</dbReference>
<keyword evidence="4" id="KW-1185">Reference proteome</keyword>
<protein>
    <recommendedName>
        <fullName evidence="2">SCP domain-containing protein</fullName>
    </recommendedName>
</protein>
<dbReference type="Gene3D" id="3.40.33.10">
    <property type="entry name" value="CAP"/>
    <property type="match status" value="1"/>
</dbReference>
<dbReference type="InterPro" id="IPR035940">
    <property type="entry name" value="CAP_sf"/>
</dbReference>
<feature type="domain" description="SCP" evidence="2">
    <location>
        <begin position="97"/>
        <end position="239"/>
    </location>
</feature>
<feature type="chain" id="PRO_5044822531" description="SCP domain-containing protein" evidence="1">
    <location>
        <begin position="17"/>
        <end position="272"/>
    </location>
</feature>
<reference evidence="3 4" key="1">
    <citation type="submission" date="2024-10" db="EMBL/GenBank/DDBJ databases">
        <title>Updated reference genomes for cyclostephanoid diatoms.</title>
        <authorList>
            <person name="Roberts W.R."/>
            <person name="Alverson A.J."/>
        </authorList>
    </citation>
    <scope>NUCLEOTIDE SEQUENCE [LARGE SCALE GENOMIC DNA]</scope>
    <source>
        <strain evidence="3 4">AJA276-08</strain>
    </source>
</reference>
<dbReference type="AlphaFoldDB" id="A0ABD3MHQ4"/>
<evidence type="ECO:0000313" key="3">
    <source>
        <dbReference type="EMBL" id="KAL3762254.1"/>
    </source>
</evidence>
<feature type="signal peptide" evidence="1">
    <location>
        <begin position="1"/>
        <end position="16"/>
    </location>
</feature>
<dbReference type="SUPFAM" id="SSF55797">
    <property type="entry name" value="PR-1-like"/>
    <property type="match status" value="1"/>
</dbReference>
<organism evidence="3 4">
    <name type="scientific">Stephanodiscus triporus</name>
    <dbReference type="NCBI Taxonomy" id="2934178"/>
    <lineage>
        <taxon>Eukaryota</taxon>
        <taxon>Sar</taxon>
        <taxon>Stramenopiles</taxon>
        <taxon>Ochrophyta</taxon>
        <taxon>Bacillariophyta</taxon>
        <taxon>Coscinodiscophyceae</taxon>
        <taxon>Thalassiosirophycidae</taxon>
        <taxon>Stephanodiscales</taxon>
        <taxon>Stephanodiscaceae</taxon>
        <taxon>Stephanodiscus</taxon>
    </lineage>
</organism>
<dbReference type="InterPro" id="IPR001283">
    <property type="entry name" value="CRISP-related"/>
</dbReference>
<dbReference type="EMBL" id="JALLAZ020001833">
    <property type="protein sequence ID" value="KAL3762254.1"/>
    <property type="molecule type" value="Genomic_DNA"/>
</dbReference>
<evidence type="ECO:0000313" key="4">
    <source>
        <dbReference type="Proteomes" id="UP001530315"/>
    </source>
</evidence>
<dbReference type="InterPro" id="IPR014044">
    <property type="entry name" value="CAP_dom"/>
</dbReference>
<sequence length="272" mass="30673">MNFFLSLAIVSSLASAMPAAGTSDATPVRSMLRKVNRSVVEVAPYHNETSNGTTSSSLVEVVSNSNNTRMVSYGNESITPLGQLPKEELARMQTMTDRDRQYLNSHNTRRKVWHERYNKAYVPLKWDDSLKAEAKVWAETLLASCGKGMYHDPNTKYGECATANQGTGSFGRLHTTDQIVRRFVEREENWQPPHNSHLTQVLWRSTKYVGCAESSKDMGEGKTCHTQVCRYARPGNCNMNKYKSERQDWWIEPMMLEEGGLCGPECPPNGCH</sequence>
<dbReference type="PANTHER" id="PTHR10334">
    <property type="entry name" value="CYSTEINE-RICH SECRETORY PROTEIN-RELATED"/>
    <property type="match status" value="1"/>
</dbReference>
<evidence type="ECO:0000256" key="1">
    <source>
        <dbReference type="SAM" id="SignalP"/>
    </source>
</evidence>
<dbReference type="PRINTS" id="PR00837">
    <property type="entry name" value="V5TPXLIKE"/>
</dbReference>